<dbReference type="Proteomes" id="UP000182508">
    <property type="component" value="Unassembled WGS sequence"/>
</dbReference>
<dbReference type="STRING" id="439219.SAMN02910293_00055"/>
<dbReference type="eggNOG" id="COG0494">
    <property type="taxonomic scope" value="Bacteria"/>
</dbReference>
<dbReference type="PROSITE" id="PS00893">
    <property type="entry name" value="NUDIX_BOX"/>
    <property type="match status" value="1"/>
</dbReference>
<dbReference type="GO" id="GO:0010945">
    <property type="term" value="F:coenzyme A diphosphatase activity"/>
    <property type="evidence" value="ECO:0007669"/>
    <property type="project" value="InterPro"/>
</dbReference>
<evidence type="ECO:0000313" key="9">
    <source>
        <dbReference type="Proteomes" id="UP000182508"/>
    </source>
</evidence>
<dbReference type="GO" id="GO:0046872">
    <property type="term" value="F:metal ion binding"/>
    <property type="evidence" value="ECO:0007669"/>
    <property type="project" value="UniProtKB-KW"/>
</dbReference>
<accession>A0A1G5ZZX6</accession>
<gene>
    <name evidence="8" type="ORF">SAMN02910293_00055</name>
</gene>
<reference evidence="8 9" key="1">
    <citation type="submission" date="2016-10" db="EMBL/GenBank/DDBJ databases">
        <authorList>
            <person name="de Groot N.N."/>
        </authorList>
    </citation>
    <scope>NUCLEOTIDE SEQUENCE [LARGE SCALE GENOMIC DNA]</scope>
    <source>
        <strain evidence="8 9">A-4</strain>
    </source>
</reference>
<dbReference type="SUPFAM" id="SSF55811">
    <property type="entry name" value="Nudix"/>
    <property type="match status" value="1"/>
</dbReference>
<protein>
    <submittedName>
        <fullName evidence="8">NUDIX domain-containing protein</fullName>
    </submittedName>
</protein>
<keyword evidence="6" id="KW-0464">Manganese</keyword>
<organism evidence="8 9">
    <name type="scientific">Streptococcus henryi</name>
    <dbReference type="NCBI Taxonomy" id="439219"/>
    <lineage>
        <taxon>Bacteria</taxon>
        <taxon>Bacillati</taxon>
        <taxon>Bacillota</taxon>
        <taxon>Bacilli</taxon>
        <taxon>Lactobacillales</taxon>
        <taxon>Streptococcaceae</taxon>
        <taxon>Streptococcus</taxon>
    </lineage>
</organism>
<dbReference type="InterPro" id="IPR000086">
    <property type="entry name" value="NUDIX_hydrolase_dom"/>
</dbReference>
<dbReference type="InterPro" id="IPR045121">
    <property type="entry name" value="CoAse"/>
</dbReference>
<keyword evidence="9" id="KW-1185">Reference proteome</keyword>
<dbReference type="EMBL" id="FMXP01000002">
    <property type="protein sequence ID" value="SDB01695.1"/>
    <property type="molecule type" value="Genomic_DNA"/>
</dbReference>
<dbReference type="Pfam" id="PF00293">
    <property type="entry name" value="NUDIX"/>
    <property type="match status" value="1"/>
</dbReference>
<dbReference type="PANTHER" id="PTHR12992:SF11">
    <property type="entry name" value="MITOCHONDRIAL COENZYME A DIPHOSPHATASE NUDT8"/>
    <property type="match status" value="1"/>
</dbReference>
<evidence type="ECO:0000256" key="5">
    <source>
        <dbReference type="ARBA" id="ARBA00022842"/>
    </source>
</evidence>
<dbReference type="PANTHER" id="PTHR12992">
    <property type="entry name" value="NUDIX HYDROLASE"/>
    <property type="match status" value="1"/>
</dbReference>
<dbReference type="InterPro" id="IPR020084">
    <property type="entry name" value="NUDIX_hydrolase_CS"/>
</dbReference>
<dbReference type="CDD" id="cd03426">
    <property type="entry name" value="NUDIX_CoAse_Nudt7"/>
    <property type="match status" value="1"/>
</dbReference>
<proteinExistence type="predicted"/>
<dbReference type="InterPro" id="IPR015797">
    <property type="entry name" value="NUDIX_hydrolase-like_dom_sf"/>
</dbReference>
<dbReference type="PROSITE" id="PS51462">
    <property type="entry name" value="NUDIX"/>
    <property type="match status" value="1"/>
</dbReference>
<keyword evidence="4" id="KW-0378">Hydrolase</keyword>
<comment type="cofactor">
    <cofactor evidence="2">
        <name>Mg(2+)</name>
        <dbReference type="ChEBI" id="CHEBI:18420"/>
    </cofactor>
</comment>
<dbReference type="Gene3D" id="3.90.79.10">
    <property type="entry name" value="Nucleoside Triphosphate Pyrophosphohydrolase"/>
    <property type="match status" value="1"/>
</dbReference>
<dbReference type="AlphaFoldDB" id="A0A1G5ZZX6"/>
<evidence type="ECO:0000256" key="3">
    <source>
        <dbReference type="ARBA" id="ARBA00022723"/>
    </source>
</evidence>
<name>A0A1G5ZZX6_9STRE</name>
<evidence type="ECO:0000256" key="1">
    <source>
        <dbReference type="ARBA" id="ARBA00001936"/>
    </source>
</evidence>
<evidence type="ECO:0000259" key="7">
    <source>
        <dbReference type="PROSITE" id="PS51462"/>
    </source>
</evidence>
<evidence type="ECO:0000313" key="8">
    <source>
        <dbReference type="EMBL" id="SDB01695.1"/>
    </source>
</evidence>
<evidence type="ECO:0000256" key="2">
    <source>
        <dbReference type="ARBA" id="ARBA00001946"/>
    </source>
</evidence>
<keyword evidence="5" id="KW-0460">Magnesium</keyword>
<sequence>MKDFREILNQYEPKPLGQRRRYAVMLPLVWNSRANSWEVLYQVRSEAVSQPGEVSFPGGALEGNETYEEAAVRETMEELNLSANQIEILGEIDYMVNNRGSIHCFVGKLAIENWQDIKPNEEVARLFTISLEALMQEPPHYYRLKTAVKPSTDFPFERIRNGVDYKFTHYDRKIPFYELVDENIWGLTAQFTHRFTEILDGNE</sequence>
<keyword evidence="3" id="KW-0479">Metal-binding</keyword>
<comment type="cofactor">
    <cofactor evidence="1">
        <name>Mn(2+)</name>
        <dbReference type="ChEBI" id="CHEBI:29035"/>
    </cofactor>
</comment>
<evidence type="ECO:0000256" key="6">
    <source>
        <dbReference type="ARBA" id="ARBA00023211"/>
    </source>
</evidence>
<evidence type="ECO:0000256" key="4">
    <source>
        <dbReference type="ARBA" id="ARBA00022801"/>
    </source>
</evidence>
<feature type="domain" description="Nudix hydrolase" evidence="7">
    <location>
        <begin position="19"/>
        <end position="152"/>
    </location>
</feature>